<reference evidence="2" key="1">
    <citation type="submission" date="2016-10" db="EMBL/GenBank/DDBJ databases">
        <authorList>
            <person name="Varghese N."/>
            <person name="Submissions S."/>
        </authorList>
    </citation>
    <scope>NUCLEOTIDE SEQUENCE [LARGE SCALE GENOMIC DNA]</scope>
    <source>
        <strain evidence="2">DSM 100420</strain>
    </source>
</reference>
<evidence type="ECO:0000313" key="2">
    <source>
        <dbReference type="Proteomes" id="UP000198914"/>
    </source>
</evidence>
<sequence>MTLTVPDIPARQALAAPDATAMCRRPGSVDRQAVCFEKVRTPCIAIQIFQSTRSCGTGRVRHRGRAFPAFFVEPWEDFDPRGYNILFTWLCRKNDVQRRDRAEISGGPQAKKRRKVFGRALARLSDWRGMPRTKDRFDDNRHVGPAISKRMLTGWRYRHIARVADVSLAVMRQCPAGSGISILTQVSPTRGARLYTAVEQGRVIRIWRKTDRLNR</sequence>
<dbReference type="EMBL" id="FNPX01000002">
    <property type="protein sequence ID" value="SDY59941.1"/>
    <property type="molecule type" value="Genomic_DNA"/>
</dbReference>
<dbReference type="STRING" id="1244108.SAMN05444004_102101"/>
<dbReference type="Proteomes" id="UP000198914">
    <property type="component" value="Unassembled WGS sequence"/>
</dbReference>
<name>A0A1H3L6D2_9RHOB</name>
<organism evidence="1 2">
    <name type="scientific">Jannaschia faecimaris</name>
    <dbReference type="NCBI Taxonomy" id="1244108"/>
    <lineage>
        <taxon>Bacteria</taxon>
        <taxon>Pseudomonadati</taxon>
        <taxon>Pseudomonadota</taxon>
        <taxon>Alphaproteobacteria</taxon>
        <taxon>Rhodobacterales</taxon>
        <taxon>Roseobacteraceae</taxon>
        <taxon>Jannaschia</taxon>
    </lineage>
</organism>
<protein>
    <submittedName>
        <fullName evidence="1">Uncharacterized protein</fullName>
    </submittedName>
</protein>
<evidence type="ECO:0000313" key="1">
    <source>
        <dbReference type="EMBL" id="SDY59941.1"/>
    </source>
</evidence>
<accession>A0A1H3L6D2</accession>
<proteinExistence type="predicted"/>
<gene>
    <name evidence="1" type="ORF">SAMN05444004_102101</name>
</gene>
<keyword evidence="2" id="KW-1185">Reference proteome</keyword>
<dbReference type="AlphaFoldDB" id="A0A1H3L6D2"/>